<proteinExistence type="inferred from homology"/>
<dbReference type="GO" id="GO:0003735">
    <property type="term" value="F:structural constituent of ribosome"/>
    <property type="evidence" value="ECO:0007669"/>
    <property type="project" value="InterPro"/>
</dbReference>
<dbReference type="RefSeq" id="WP_099336916.1">
    <property type="nucleotide sequence ID" value="NZ_MKGN01000019.1"/>
</dbReference>
<dbReference type="InterPro" id="IPR000266">
    <property type="entry name" value="Ribosomal_uS17"/>
</dbReference>
<keyword evidence="2 5" id="KW-0689">Ribosomal protein</keyword>
<evidence type="ECO:0000256" key="4">
    <source>
        <dbReference type="ARBA" id="ARBA00035311"/>
    </source>
</evidence>
<evidence type="ECO:0000256" key="2">
    <source>
        <dbReference type="ARBA" id="ARBA00022980"/>
    </source>
</evidence>
<dbReference type="OrthoDB" id="9811714at2"/>
<keyword evidence="3" id="KW-0687">Ribonucleoprotein</keyword>
<organism evidence="5 6">
    <name type="scientific">Candidatus Tremblayella phenacoccinincola</name>
    <dbReference type="NCBI Taxonomy" id="1010676"/>
    <lineage>
        <taxon>Bacteria</taxon>
        <taxon>Pseudomonadati</taxon>
        <taxon>Pseudomonadota</taxon>
        <taxon>Betaproteobacteria</taxon>
        <taxon>Candidatus Tremblayella</taxon>
    </lineage>
</organism>
<dbReference type="SUPFAM" id="SSF50249">
    <property type="entry name" value="Nucleic acid-binding proteins"/>
    <property type="match status" value="1"/>
</dbReference>
<evidence type="ECO:0000256" key="1">
    <source>
        <dbReference type="ARBA" id="ARBA00010254"/>
    </source>
</evidence>
<comment type="similarity">
    <text evidence="1">Belongs to the universal ribosomal protein uS17 family.</text>
</comment>
<protein>
    <recommendedName>
        <fullName evidence="4">30S ribosomal protein S17</fullName>
    </recommendedName>
</protein>
<dbReference type="Gene3D" id="2.40.50.140">
    <property type="entry name" value="Nucleic acid-binding proteins"/>
    <property type="match status" value="1"/>
</dbReference>
<evidence type="ECO:0000313" key="5">
    <source>
        <dbReference type="EMBL" id="PHN16207.1"/>
    </source>
</evidence>
<gene>
    <name evidence="5" type="primary">rpsQ</name>
    <name evidence="5" type="ORF">TPPER_00200</name>
</gene>
<dbReference type="PANTHER" id="PTHR10744:SF1">
    <property type="entry name" value="SMALL RIBOSOMAL SUBUNIT PROTEIN US17M"/>
    <property type="match status" value="1"/>
</dbReference>
<dbReference type="GO" id="GO:0006412">
    <property type="term" value="P:translation"/>
    <property type="evidence" value="ECO:0007669"/>
    <property type="project" value="InterPro"/>
</dbReference>
<dbReference type="GO" id="GO:0022627">
    <property type="term" value="C:cytosolic small ribosomal subunit"/>
    <property type="evidence" value="ECO:0007669"/>
    <property type="project" value="TreeGrafter"/>
</dbReference>
<dbReference type="EMBL" id="MKGN01000019">
    <property type="protein sequence ID" value="PHN16207.1"/>
    <property type="molecule type" value="Genomic_DNA"/>
</dbReference>
<comment type="caution">
    <text evidence="5">The sequence shown here is derived from an EMBL/GenBank/DDBJ whole genome shotgun (WGS) entry which is preliminary data.</text>
</comment>
<evidence type="ECO:0000256" key="3">
    <source>
        <dbReference type="ARBA" id="ARBA00023274"/>
    </source>
</evidence>
<dbReference type="AlphaFoldDB" id="A0A2G0V6W3"/>
<dbReference type="Proteomes" id="UP000222818">
    <property type="component" value="Unassembled WGS sequence"/>
</dbReference>
<accession>A0A2G0V6W3</accession>
<dbReference type="PRINTS" id="PR00973">
    <property type="entry name" value="RIBOSOMALS17"/>
</dbReference>
<dbReference type="CDD" id="cd00364">
    <property type="entry name" value="Ribosomal_uS17"/>
    <property type="match status" value="1"/>
</dbReference>
<evidence type="ECO:0000313" key="6">
    <source>
        <dbReference type="Proteomes" id="UP000222818"/>
    </source>
</evidence>
<keyword evidence="6" id="KW-1185">Reference proteome</keyword>
<name>A0A2G0V6W3_9PROT</name>
<dbReference type="PANTHER" id="PTHR10744">
    <property type="entry name" value="40S RIBOSOMAL PROTEIN S11 FAMILY MEMBER"/>
    <property type="match status" value="1"/>
</dbReference>
<dbReference type="NCBIfam" id="NF004123">
    <property type="entry name" value="PRK05610.1"/>
    <property type="match status" value="1"/>
</dbReference>
<dbReference type="Pfam" id="PF00366">
    <property type="entry name" value="Ribosomal_S17"/>
    <property type="match status" value="1"/>
</dbReference>
<sequence length="81" mass="9359">MVHTIKAVVSSRKSNKTITVTTNTKHKHSLYNKYISKRKRLQVHDENNLFKVGDLVHITNVKPISKTKSWTALFAFNSSYK</sequence>
<reference evidence="5 6" key="1">
    <citation type="journal article" date="2017" name="ISME J.">
        <title>Tremblaya phenacola PPER: an evolutionary beta-gammaproteobacterium collage.</title>
        <authorList>
            <person name="Gil R."/>
            <person name="Vargas-Chavez C."/>
            <person name="Lopez-Madrigal S."/>
            <person name="Santos-Garcia D."/>
            <person name="Latorre A."/>
            <person name="Moya A."/>
        </authorList>
    </citation>
    <scope>NUCLEOTIDE SEQUENCE [LARGE SCALE GENOMIC DNA]</scope>
    <source>
        <strain evidence="5 6">PPER</strain>
    </source>
</reference>
<dbReference type="InterPro" id="IPR012340">
    <property type="entry name" value="NA-bd_OB-fold"/>
</dbReference>